<keyword evidence="2" id="KW-1185">Reference proteome</keyword>
<gene>
    <name evidence="1" type="ORF">ACFOSE_05905</name>
</gene>
<dbReference type="RefSeq" id="WP_380431606.1">
    <property type="nucleotide sequence ID" value="NZ_JBHSAC010000050.1"/>
</dbReference>
<sequence length="430" mass="47038">MDPDDFNYEDWINNNMAFALTDAIVPQASEATAGMKAKIAELNAQAAPDAQMSITGHSLGTIVSIQGAAGLSHDELQKVDQIVLFDGPDATESLKKAGYSEAKIQELGSKTTYYVNPFDPLSMLNRDKPWEDQLGHVNVIVSREYTSLTDKHSSHDFGAYQIDSQGNFLVASADYHPELLTAGHDLAVLEKESIDKLKKYIPEDLIQSIVALSPEDFNELAKLAQKVAKNPSLSGGSEVIKMAEKLGISVSDLVSALTHAGDLQDVFQNFQEKYQAIIDKAKKEGLKWIRNNIGSFHDRIRSASGSERILLRTELLYMATQLAEEDISNKVEAAKKHISDCKEQIELLSTVGINCASQLGSHLSPDEIKALTSELQLSKVWNEGIESSDQSALTQYQNQLSTFGSDLIYAAQNLTAVDAQQAGEIFANLS</sequence>
<protein>
    <recommendedName>
        <fullName evidence="3">Fungal lipase-like domain-containing protein</fullName>
    </recommendedName>
</protein>
<dbReference type="SUPFAM" id="SSF53474">
    <property type="entry name" value="alpha/beta-Hydrolases"/>
    <property type="match status" value="1"/>
</dbReference>
<comment type="caution">
    <text evidence="1">The sequence shown here is derived from an EMBL/GenBank/DDBJ whole genome shotgun (WGS) entry which is preliminary data.</text>
</comment>
<accession>A0ABV8D2M0</accession>
<proteinExistence type="predicted"/>
<evidence type="ECO:0008006" key="3">
    <source>
        <dbReference type="Google" id="ProtNLM"/>
    </source>
</evidence>
<organism evidence="1 2">
    <name type="scientific">Streptococcus dentapri</name>
    <dbReference type="NCBI Taxonomy" id="573564"/>
    <lineage>
        <taxon>Bacteria</taxon>
        <taxon>Bacillati</taxon>
        <taxon>Bacillota</taxon>
        <taxon>Bacilli</taxon>
        <taxon>Lactobacillales</taxon>
        <taxon>Streptococcaceae</taxon>
        <taxon>Streptococcus</taxon>
    </lineage>
</organism>
<evidence type="ECO:0000313" key="2">
    <source>
        <dbReference type="Proteomes" id="UP001595901"/>
    </source>
</evidence>
<reference evidence="2" key="1">
    <citation type="journal article" date="2019" name="Int. J. Syst. Evol. Microbiol.">
        <title>The Global Catalogue of Microorganisms (GCM) 10K type strain sequencing project: providing services to taxonomists for standard genome sequencing and annotation.</title>
        <authorList>
            <consortium name="The Broad Institute Genomics Platform"/>
            <consortium name="The Broad Institute Genome Sequencing Center for Infectious Disease"/>
            <person name="Wu L."/>
            <person name="Ma J."/>
        </authorList>
    </citation>
    <scope>NUCLEOTIDE SEQUENCE [LARGE SCALE GENOMIC DNA]</scope>
    <source>
        <strain evidence="2">CCUG 58728</strain>
    </source>
</reference>
<evidence type="ECO:0000313" key="1">
    <source>
        <dbReference type="EMBL" id="MFC3932304.1"/>
    </source>
</evidence>
<name>A0ABV8D2M0_9STRE</name>
<dbReference type="InterPro" id="IPR029058">
    <property type="entry name" value="AB_hydrolase_fold"/>
</dbReference>
<dbReference type="Proteomes" id="UP001595901">
    <property type="component" value="Unassembled WGS sequence"/>
</dbReference>
<dbReference type="EMBL" id="JBHSAC010000050">
    <property type="protein sequence ID" value="MFC3932304.1"/>
    <property type="molecule type" value="Genomic_DNA"/>
</dbReference>